<protein>
    <submittedName>
        <fullName evidence="2">Retron-type reverse transcriptase</fullName>
    </submittedName>
</protein>
<gene>
    <name evidence="2" type="ORF">J2S08_000860</name>
</gene>
<dbReference type="PANTHER" id="PTHR34047:SF8">
    <property type="entry name" value="PROTEIN YKFC"/>
    <property type="match status" value="1"/>
</dbReference>
<feature type="domain" description="Reverse transcriptase" evidence="1">
    <location>
        <begin position="1"/>
        <end position="130"/>
    </location>
</feature>
<dbReference type="PROSITE" id="PS50878">
    <property type="entry name" value="RT_POL"/>
    <property type="match status" value="1"/>
</dbReference>
<dbReference type="InterPro" id="IPR043502">
    <property type="entry name" value="DNA/RNA_pol_sf"/>
</dbReference>
<evidence type="ECO:0000313" key="3">
    <source>
        <dbReference type="Proteomes" id="UP001223586"/>
    </source>
</evidence>
<dbReference type="Proteomes" id="UP001223586">
    <property type="component" value="Unassembled WGS sequence"/>
</dbReference>
<keyword evidence="3" id="KW-1185">Reference proteome</keyword>
<name>A0ABT9WP15_9BACI</name>
<dbReference type="InterPro" id="IPR043128">
    <property type="entry name" value="Rev_trsase/Diguanyl_cyclase"/>
</dbReference>
<keyword evidence="2" id="KW-0808">Transferase</keyword>
<dbReference type="EMBL" id="JAUSTT010000004">
    <property type="protein sequence ID" value="MDQ0175026.1"/>
    <property type="molecule type" value="Genomic_DNA"/>
</dbReference>
<dbReference type="PANTHER" id="PTHR34047">
    <property type="entry name" value="NUCLEAR INTRON MATURASE 1, MITOCHONDRIAL-RELATED"/>
    <property type="match status" value="1"/>
</dbReference>
<keyword evidence="2" id="KW-0548">Nucleotidyltransferase</keyword>
<comment type="caution">
    <text evidence="2">The sequence shown here is derived from an EMBL/GenBank/DDBJ whole genome shotgun (WGS) entry which is preliminary data.</text>
</comment>
<dbReference type="InterPro" id="IPR000477">
    <property type="entry name" value="RT_dom"/>
</dbReference>
<proteinExistence type="predicted"/>
<organism evidence="2 3">
    <name type="scientific">Bacillus chungangensis</name>
    <dbReference type="NCBI Taxonomy" id="587633"/>
    <lineage>
        <taxon>Bacteria</taxon>
        <taxon>Bacillati</taxon>
        <taxon>Bacillota</taxon>
        <taxon>Bacilli</taxon>
        <taxon>Bacillales</taxon>
        <taxon>Bacillaceae</taxon>
        <taxon>Bacillus</taxon>
    </lineage>
</organism>
<evidence type="ECO:0000259" key="1">
    <source>
        <dbReference type="PROSITE" id="PS50878"/>
    </source>
</evidence>
<reference evidence="2 3" key="1">
    <citation type="submission" date="2023-07" db="EMBL/GenBank/DDBJ databases">
        <title>Genomic Encyclopedia of Type Strains, Phase IV (KMG-IV): sequencing the most valuable type-strain genomes for metagenomic binning, comparative biology and taxonomic classification.</title>
        <authorList>
            <person name="Goeker M."/>
        </authorList>
    </citation>
    <scope>NUCLEOTIDE SEQUENCE [LARGE SCALE GENOMIC DNA]</scope>
    <source>
        <strain evidence="2 3">DSM 23837</strain>
    </source>
</reference>
<dbReference type="Gene3D" id="3.30.70.270">
    <property type="match status" value="1"/>
</dbReference>
<dbReference type="CDD" id="cd01651">
    <property type="entry name" value="RT_G2_intron"/>
    <property type="match status" value="1"/>
</dbReference>
<sequence length="130" mass="14406">MCARHGNYLGGESPLWGYTSTNQSIKDGDVISLIRKYLVSGVMVSGKYEDTPVGTPQGGNLSPLLSNIMLNELDKELEARGLRFVRYADDSLIFVKSEKAANRVLTSITKFIEKKLGLKVNVEKSRITRP</sequence>
<accession>A0ABT9WP15</accession>
<evidence type="ECO:0000313" key="2">
    <source>
        <dbReference type="EMBL" id="MDQ0175026.1"/>
    </source>
</evidence>
<dbReference type="Pfam" id="PF00078">
    <property type="entry name" value="RVT_1"/>
    <property type="match status" value="1"/>
</dbReference>
<keyword evidence="2" id="KW-0695">RNA-directed DNA polymerase</keyword>
<dbReference type="SUPFAM" id="SSF56672">
    <property type="entry name" value="DNA/RNA polymerases"/>
    <property type="match status" value="1"/>
</dbReference>
<dbReference type="RefSeq" id="WP_307226992.1">
    <property type="nucleotide sequence ID" value="NZ_JAUSTT010000004.1"/>
</dbReference>
<dbReference type="InterPro" id="IPR051083">
    <property type="entry name" value="GrpII_Intron_Splice-Mob/Def"/>
</dbReference>
<dbReference type="GO" id="GO:0003964">
    <property type="term" value="F:RNA-directed DNA polymerase activity"/>
    <property type="evidence" value="ECO:0007669"/>
    <property type="project" value="UniProtKB-KW"/>
</dbReference>